<evidence type="ECO:0000256" key="1">
    <source>
        <dbReference type="ARBA" id="ARBA00022679"/>
    </source>
</evidence>
<evidence type="ECO:0000313" key="5">
    <source>
        <dbReference type="EMBL" id="EJW97360.1"/>
    </source>
</evidence>
<dbReference type="SUPFAM" id="SSF89028">
    <property type="entry name" value="Cobalamin adenosyltransferase-like"/>
    <property type="match status" value="1"/>
</dbReference>
<comment type="caution">
    <text evidence="5">The sequence shown here is derived from an EMBL/GenBank/DDBJ whole genome shotgun (WGS) entry which is preliminary data.</text>
</comment>
<feature type="domain" description="Cobalamin adenosyltransferase-like" evidence="4">
    <location>
        <begin position="5"/>
        <end position="160"/>
    </location>
</feature>
<proteinExistence type="predicted"/>
<reference evidence="5" key="1">
    <citation type="journal article" date="2012" name="PLoS ONE">
        <title>Gene sets for utilization of primary and secondary nutrition supplies in the distal gut of endangered iberian lynx.</title>
        <authorList>
            <person name="Alcaide M."/>
            <person name="Messina E."/>
            <person name="Richter M."/>
            <person name="Bargiela R."/>
            <person name="Peplies J."/>
            <person name="Huws S.A."/>
            <person name="Newbold C.J."/>
            <person name="Golyshin P.N."/>
            <person name="Simon M.A."/>
            <person name="Lopez G."/>
            <person name="Yakimov M.M."/>
            <person name="Ferrer M."/>
        </authorList>
    </citation>
    <scope>NUCLEOTIDE SEQUENCE</scope>
</reference>
<evidence type="ECO:0000259" key="4">
    <source>
        <dbReference type="Pfam" id="PF01923"/>
    </source>
</evidence>
<dbReference type="Gene3D" id="1.20.1200.10">
    <property type="entry name" value="Cobalamin adenosyltransferase-like"/>
    <property type="match status" value="1"/>
</dbReference>
<evidence type="ECO:0000256" key="3">
    <source>
        <dbReference type="ARBA" id="ARBA00022840"/>
    </source>
</evidence>
<name>J9CBM9_9ZZZZ</name>
<sequence>MQEQQKPESKTLLRAAEWVDKTHPQIEFRGRLDSLVAKTVEIQILADELNEKAVVQDLEDLLAFLRLVQRVEVTGEPLGQIHLLGLSGAQLRHKSQQVKEAFGIDHPMPGRSLGQMGAAVNSLRAAVREVELSALRAFGEDRMDIAEGLNRLSSAVYIILCRRVSGWYEQSQKPGAQTVPSHTGEFEHKAKHLWQEVGDAARMVLSTSFKDRVSSRMMNVVQQNGIFYFQTD</sequence>
<evidence type="ECO:0000256" key="2">
    <source>
        <dbReference type="ARBA" id="ARBA00022741"/>
    </source>
</evidence>
<keyword evidence="3" id="KW-0067">ATP-binding</keyword>
<keyword evidence="1 5" id="KW-0808">Transferase</keyword>
<dbReference type="AlphaFoldDB" id="J9CBM9"/>
<dbReference type="GO" id="GO:0016740">
    <property type="term" value="F:transferase activity"/>
    <property type="evidence" value="ECO:0007669"/>
    <property type="project" value="UniProtKB-KW"/>
</dbReference>
<dbReference type="InterPro" id="IPR036451">
    <property type="entry name" value="CblAdoTrfase-like_sf"/>
</dbReference>
<dbReference type="GO" id="GO:0005524">
    <property type="term" value="F:ATP binding"/>
    <property type="evidence" value="ECO:0007669"/>
    <property type="project" value="UniProtKB-KW"/>
</dbReference>
<feature type="non-terminal residue" evidence="5">
    <location>
        <position position="232"/>
    </location>
</feature>
<organism evidence="5">
    <name type="scientific">gut metagenome</name>
    <dbReference type="NCBI Taxonomy" id="749906"/>
    <lineage>
        <taxon>unclassified sequences</taxon>
        <taxon>metagenomes</taxon>
        <taxon>organismal metagenomes</taxon>
    </lineage>
</organism>
<dbReference type="Pfam" id="PF01923">
    <property type="entry name" value="Cob_adeno_trans"/>
    <property type="match status" value="1"/>
</dbReference>
<accession>J9CBM9</accession>
<protein>
    <submittedName>
        <fullName evidence="5">Ethanolamine utilization cobalamin adenosyltransferase</fullName>
    </submittedName>
</protein>
<dbReference type="EMBL" id="AMCI01004806">
    <property type="protein sequence ID" value="EJW97360.1"/>
    <property type="molecule type" value="Genomic_DNA"/>
</dbReference>
<gene>
    <name evidence="5" type="ORF">EVA_14533</name>
</gene>
<keyword evidence="2" id="KW-0547">Nucleotide-binding</keyword>
<dbReference type="InterPro" id="IPR016030">
    <property type="entry name" value="CblAdoTrfase-like"/>
</dbReference>